<dbReference type="Pfam" id="PF00108">
    <property type="entry name" value="Thiolase_N"/>
    <property type="match status" value="1"/>
</dbReference>
<feature type="domain" description="Thiolase C-terminal" evidence="7">
    <location>
        <begin position="279"/>
        <end position="400"/>
    </location>
</feature>
<dbReference type="CDD" id="cd00751">
    <property type="entry name" value="thiolase"/>
    <property type="match status" value="1"/>
</dbReference>
<evidence type="ECO:0000259" key="7">
    <source>
        <dbReference type="Pfam" id="PF02803"/>
    </source>
</evidence>
<proteinExistence type="inferred from homology"/>
<dbReference type="InterPro" id="IPR020610">
    <property type="entry name" value="Thiolase_AS"/>
</dbReference>
<dbReference type="Gene3D" id="3.40.47.10">
    <property type="match status" value="2"/>
</dbReference>
<evidence type="ECO:0000256" key="3">
    <source>
        <dbReference type="ARBA" id="ARBA00023315"/>
    </source>
</evidence>
<gene>
    <name evidence="8" type="primary">fadA_3</name>
    <name evidence="8" type="ORF">PS847_05164</name>
</gene>
<protein>
    <submittedName>
        <fullName evidence="8">Acyltransferase</fullName>
        <ecNumber evidence="8">2.3.1.-</ecNumber>
    </submittedName>
</protein>
<feature type="active site" description="Proton acceptor" evidence="4">
    <location>
        <position position="387"/>
    </location>
</feature>
<dbReference type="InterPro" id="IPR002155">
    <property type="entry name" value="Thiolase"/>
</dbReference>
<dbReference type="Pfam" id="PF02803">
    <property type="entry name" value="Thiolase_C"/>
    <property type="match status" value="1"/>
</dbReference>
<dbReference type="SUPFAM" id="SSF53901">
    <property type="entry name" value="Thiolase-like"/>
    <property type="match status" value="2"/>
</dbReference>
<evidence type="ECO:0000256" key="2">
    <source>
        <dbReference type="ARBA" id="ARBA00022679"/>
    </source>
</evidence>
<dbReference type="InterPro" id="IPR020616">
    <property type="entry name" value="Thiolase_N"/>
</dbReference>
<reference evidence="8 9" key="1">
    <citation type="submission" date="2019-09" db="EMBL/GenBank/DDBJ databases">
        <authorList>
            <person name="Chandra G."/>
            <person name="Truman W A."/>
        </authorList>
    </citation>
    <scope>NUCLEOTIDE SEQUENCE [LARGE SCALE GENOMIC DNA]</scope>
    <source>
        <strain evidence="8">PS847</strain>
    </source>
</reference>
<evidence type="ECO:0000313" key="9">
    <source>
        <dbReference type="Proteomes" id="UP000326067"/>
    </source>
</evidence>
<sequence length="401" mass="41851">MTEALIFDALRTPRGRGKADGALHSVKPVNLVAGLLSALQARTALDTSQVDDVVLGCVTPIGDQGSDIAKTAVQVADWDVSVAGVQINRFCASGLEAVNLGAMKVRSGFEDLVVVGGVESMSRVPMGSDGGAWALDPQTNLHSHFTPQGVGADLIATLEGFSRQDVDAYALHSQQKAARALADGSFNKSLVPVQDQNGIILLDHDEFIRAESTLEGLGKLKPSFEMIGQMGFDATALRVYSHVERINHVHTPGNSSGIVDGAALMLIGSEAKGRALGLQPRARIVATAVTSTDPTIMLTGPAPATRKALAKAGLRVEDIDLFEVNEAFASVVLKFIKDMAVDPGKVNVNGGSIAMGHPLGATGCAILGTLLDELEARNLRYGLATLCVGGGMGIATIIERL</sequence>
<dbReference type="PROSITE" id="PS00737">
    <property type="entry name" value="THIOLASE_2"/>
    <property type="match status" value="1"/>
</dbReference>
<dbReference type="InterPro" id="IPR020615">
    <property type="entry name" value="Thiolase_acyl_enz_int_AS"/>
</dbReference>
<dbReference type="EMBL" id="CABVIC010000009">
    <property type="protein sequence ID" value="VVP47216.1"/>
    <property type="molecule type" value="Genomic_DNA"/>
</dbReference>
<dbReference type="NCBIfam" id="TIGR01930">
    <property type="entry name" value="AcCoA-C-Actrans"/>
    <property type="match status" value="1"/>
</dbReference>
<dbReference type="InterPro" id="IPR016039">
    <property type="entry name" value="Thiolase-like"/>
</dbReference>
<keyword evidence="2 5" id="KW-0808">Transferase</keyword>
<dbReference type="PANTHER" id="PTHR43365">
    <property type="entry name" value="BLR7806 PROTEIN"/>
    <property type="match status" value="1"/>
</dbReference>
<dbReference type="RefSeq" id="WP_056784072.1">
    <property type="nucleotide sequence ID" value="NZ_CABVIC010000009.1"/>
</dbReference>
<dbReference type="InterPro" id="IPR020617">
    <property type="entry name" value="Thiolase_C"/>
</dbReference>
<dbReference type="PIRSF" id="PIRSF000429">
    <property type="entry name" value="Ac-CoA_Ac_transf"/>
    <property type="match status" value="1"/>
</dbReference>
<keyword evidence="3 5" id="KW-0012">Acyltransferase</keyword>
<dbReference type="PROSITE" id="PS00098">
    <property type="entry name" value="THIOLASE_1"/>
    <property type="match status" value="1"/>
</dbReference>
<dbReference type="AlphaFoldDB" id="A0A5E7PBS2"/>
<evidence type="ECO:0000259" key="6">
    <source>
        <dbReference type="Pfam" id="PF00108"/>
    </source>
</evidence>
<evidence type="ECO:0000313" key="8">
    <source>
        <dbReference type="EMBL" id="VVP47216.1"/>
    </source>
</evidence>
<evidence type="ECO:0000256" key="5">
    <source>
        <dbReference type="RuleBase" id="RU003557"/>
    </source>
</evidence>
<feature type="active site" description="Proton acceptor" evidence="4">
    <location>
        <position position="357"/>
    </location>
</feature>
<dbReference type="GO" id="GO:0003988">
    <property type="term" value="F:acetyl-CoA C-acyltransferase activity"/>
    <property type="evidence" value="ECO:0007669"/>
    <property type="project" value="UniProtKB-ARBA"/>
</dbReference>
<dbReference type="Proteomes" id="UP000326067">
    <property type="component" value="Unassembled WGS sequence"/>
</dbReference>
<feature type="domain" description="Thiolase N-terminal" evidence="6">
    <location>
        <begin position="6"/>
        <end position="228"/>
    </location>
</feature>
<evidence type="ECO:0000256" key="4">
    <source>
        <dbReference type="PIRSR" id="PIRSR000429-1"/>
    </source>
</evidence>
<comment type="similarity">
    <text evidence="1 5">Belongs to the thiolase-like superfamily. Thiolase family.</text>
</comment>
<evidence type="ECO:0000256" key="1">
    <source>
        <dbReference type="ARBA" id="ARBA00010982"/>
    </source>
</evidence>
<dbReference type="PROSITE" id="PS00099">
    <property type="entry name" value="THIOLASE_3"/>
    <property type="match status" value="1"/>
</dbReference>
<dbReference type="PANTHER" id="PTHR43365:SF1">
    <property type="entry name" value="ACETYL-COA C-ACYLTRANSFERASE"/>
    <property type="match status" value="1"/>
</dbReference>
<dbReference type="InterPro" id="IPR020613">
    <property type="entry name" value="Thiolase_CS"/>
</dbReference>
<dbReference type="EC" id="2.3.1.-" evidence="8"/>
<feature type="active site" description="Acyl-thioester intermediate" evidence="4">
    <location>
        <position position="91"/>
    </location>
</feature>
<accession>A0A5E7PBS2</accession>
<organism evidence="8 9">
    <name type="scientific">Pseudomonas fluorescens</name>
    <dbReference type="NCBI Taxonomy" id="294"/>
    <lineage>
        <taxon>Bacteria</taxon>
        <taxon>Pseudomonadati</taxon>
        <taxon>Pseudomonadota</taxon>
        <taxon>Gammaproteobacteria</taxon>
        <taxon>Pseudomonadales</taxon>
        <taxon>Pseudomonadaceae</taxon>
        <taxon>Pseudomonas</taxon>
    </lineage>
</organism>
<name>A0A5E7PBS2_PSEFL</name>
<dbReference type="NCBIfam" id="NF006090">
    <property type="entry name" value="PRK08242.1"/>
    <property type="match status" value="1"/>
</dbReference>